<dbReference type="RefSeq" id="WP_247992693.1">
    <property type="nucleotide sequence ID" value="NZ_CP096019.1"/>
</dbReference>
<sequence length="203" mass="22223">MRRGTLERELSVVTGFEEPSPRLEQYPTPADIAAHLLHLADVQGDLDRTVVDLGTGTGMLALGGVLCGAPRVVGIDRDRCALTRARENTRRVNPPTRPEWVCADATALPLTVERSTVVMNPPFGAQHGNEHADRAFLGTTADIAAVSYSIHNAGSHSFVEAFADDHGGDLTHAFAVDLDLPRQFDFHTDDQRRIDAEAYRIEW</sequence>
<dbReference type="InterPro" id="IPR051720">
    <property type="entry name" value="rRNA_MeTrfase/Polyamine_Synth"/>
</dbReference>
<accession>A0A8T9ZZ58</accession>
<dbReference type="Proteomes" id="UP000831768">
    <property type="component" value="Chromosome"/>
</dbReference>
<dbReference type="SUPFAM" id="SSF53335">
    <property type="entry name" value="S-adenosyl-L-methionine-dependent methyltransferases"/>
    <property type="match status" value="1"/>
</dbReference>
<reference evidence="1" key="1">
    <citation type="submission" date="2022-04" db="EMBL/GenBank/DDBJ databases">
        <title>Halocatena sp. nov., isolated from a salt lake.</title>
        <authorList>
            <person name="Cui H.-L."/>
        </authorList>
    </citation>
    <scope>NUCLEOTIDE SEQUENCE</scope>
    <source>
        <strain evidence="1">AD-1</strain>
    </source>
</reference>
<dbReference type="EMBL" id="CP096019">
    <property type="protein sequence ID" value="UPM42014.1"/>
    <property type="molecule type" value="Genomic_DNA"/>
</dbReference>
<proteinExistence type="predicted"/>
<evidence type="ECO:0000313" key="1">
    <source>
        <dbReference type="EMBL" id="UPM42014.1"/>
    </source>
</evidence>
<keyword evidence="2" id="KW-1185">Reference proteome</keyword>
<dbReference type="PANTHER" id="PTHR23290">
    <property type="entry name" value="RRNA N6-ADENOSINE-METHYLTRANSFERASE METTL5"/>
    <property type="match status" value="1"/>
</dbReference>
<dbReference type="PANTHER" id="PTHR23290:SF0">
    <property type="entry name" value="RRNA N6-ADENOSINE-METHYLTRANSFERASE METTL5"/>
    <property type="match status" value="1"/>
</dbReference>
<dbReference type="KEGG" id="haad:MW046_08540"/>
<dbReference type="CDD" id="cd02440">
    <property type="entry name" value="AdoMet_MTases"/>
    <property type="match status" value="1"/>
</dbReference>
<gene>
    <name evidence="1" type="ORF">MW046_08540</name>
</gene>
<dbReference type="GeneID" id="71928089"/>
<evidence type="ECO:0000313" key="2">
    <source>
        <dbReference type="Proteomes" id="UP000831768"/>
    </source>
</evidence>
<dbReference type="Pfam" id="PF06325">
    <property type="entry name" value="PrmA"/>
    <property type="match status" value="1"/>
</dbReference>
<dbReference type="Gene3D" id="3.40.50.150">
    <property type="entry name" value="Vaccinia Virus protein VP39"/>
    <property type="match status" value="1"/>
</dbReference>
<dbReference type="InterPro" id="IPR029063">
    <property type="entry name" value="SAM-dependent_MTases_sf"/>
</dbReference>
<dbReference type="GO" id="GO:0016740">
    <property type="term" value="F:transferase activity"/>
    <property type="evidence" value="ECO:0007669"/>
    <property type="project" value="TreeGrafter"/>
</dbReference>
<dbReference type="AlphaFoldDB" id="A0A8T9ZZ58"/>
<organism evidence="1 2">
    <name type="scientific">Halocatena salina</name>
    <dbReference type="NCBI Taxonomy" id="2934340"/>
    <lineage>
        <taxon>Archaea</taxon>
        <taxon>Methanobacteriati</taxon>
        <taxon>Methanobacteriota</taxon>
        <taxon>Stenosarchaea group</taxon>
        <taxon>Halobacteria</taxon>
        <taxon>Halobacteriales</taxon>
        <taxon>Natronomonadaceae</taxon>
        <taxon>Halocatena</taxon>
    </lineage>
</organism>
<name>A0A8T9ZZ58_9EURY</name>
<protein>
    <submittedName>
        <fullName evidence="1">METTL5 family protein</fullName>
    </submittedName>
</protein>